<dbReference type="Gene3D" id="1.10.287.470">
    <property type="entry name" value="Helix hairpin bin"/>
    <property type="match status" value="1"/>
</dbReference>
<dbReference type="Proteomes" id="UP000037425">
    <property type="component" value="Unassembled WGS sequence"/>
</dbReference>
<dbReference type="Gene3D" id="2.40.50.100">
    <property type="match status" value="1"/>
</dbReference>
<feature type="domain" description="YbhG-like alpha-helical hairpin" evidence="4">
    <location>
        <begin position="78"/>
        <end position="207"/>
    </location>
</feature>
<dbReference type="EMBL" id="LGAP01000005">
    <property type="protein sequence ID" value="KOF19399.1"/>
    <property type="molecule type" value="Genomic_DNA"/>
</dbReference>
<dbReference type="SUPFAM" id="SSF111369">
    <property type="entry name" value="HlyD-like secretion proteins"/>
    <property type="match status" value="2"/>
</dbReference>
<dbReference type="Pfam" id="PF25881">
    <property type="entry name" value="HH_YBHG"/>
    <property type="match status" value="1"/>
</dbReference>
<dbReference type="RefSeq" id="WP_053248961.1">
    <property type="nucleotide sequence ID" value="NZ_LGAP01000005.1"/>
</dbReference>
<accession>A0A0L8BY11</accession>
<name>A0A0L8BY11_ENSAD</name>
<evidence type="ECO:0000313" key="6">
    <source>
        <dbReference type="EMBL" id="KOF19399.1"/>
    </source>
</evidence>
<evidence type="ECO:0000256" key="2">
    <source>
        <dbReference type="ARBA" id="ARBA00023054"/>
    </source>
</evidence>
<comment type="caution">
    <text evidence="6">The sequence shown here is derived from an EMBL/GenBank/DDBJ whole genome shotgun (WGS) entry which is preliminary data.</text>
</comment>
<dbReference type="PANTHER" id="PTHR32347">
    <property type="entry name" value="EFFLUX SYSTEM COMPONENT YKNX-RELATED"/>
    <property type="match status" value="1"/>
</dbReference>
<dbReference type="Gene3D" id="2.40.30.170">
    <property type="match status" value="1"/>
</dbReference>
<organism evidence="6 7">
    <name type="scientific">Ensifer adhaerens</name>
    <name type="common">Sinorhizobium morelense</name>
    <dbReference type="NCBI Taxonomy" id="106592"/>
    <lineage>
        <taxon>Bacteria</taxon>
        <taxon>Pseudomonadati</taxon>
        <taxon>Pseudomonadota</taxon>
        <taxon>Alphaproteobacteria</taxon>
        <taxon>Hyphomicrobiales</taxon>
        <taxon>Rhizobiaceae</taxon>
        <taxon>Sinorhizobium/Ensifer group</taxon>
        <taxon>Ensifer</taxon>
    </lineage>
</organism>
<keyword evidence="2 3" id="KW-0175">Coiled coil</keyword>
<dbReference type="Pfam" id="PF25990">
    <property type="entry name" value="Beta-barrel_YknX"/>
    <property type="match status" value="1"/>
</dbReference>
<gene>
    <name evidence="6" type="ORF">AC244_11500</name>
</gene>
<dbReference type="NCBIfam" id="NF002939">
    <property type="entry name" value="PRK03598.1"/>
    <property type="match status" value="1"/>
</dbReference>
<dbReference type="AlphaFoldDB" id="A0A0L8BY11"/>
<evidence type="ECO:0000313" key="7">
    <source>
        <dbReference type="Proteomes" id="UP000037425"/>
    </source>
</evidence>
<evidence type="ECO:0000259" key="4">
    <source>
        <dbReference type="Pfam" id="PF25881"/>
    </source>
</evidence>
<evidence type="ECO:0000256" key="1">
    <source>
        <dbReference type="ARBA" id="ARBA00004196"/>
    </source>
</evidence>
<dbReference type="InterPro" id="IPR059052">
    <property type="entry name" value="HH_YbhG-like"/>
</dbReference>
<dbReference type="PATRIC" id="fig|106592.7.peg.6241"/>
<sequence length="336" mass="35954">MSRKILIPVVLVAGAVAAGWWFELPSRLGWTEQRPASVLYGNVDIRQVSLGFRVSGRIDKLAVDEGDPVKAGDLLGTLDATPFQQAVDAAEADLGALRANLDKLKAGARKTEISQARAVHEERLAELQNADLAYERARQLRPNGTISQANLDEASAARAAAAARTTSAREALALLEEGSRVEDIAAAAAQVRAAEARLASARTSLSDTRLLAPSDGIVLSRVREPGAMVAPSDTAYVISLSEPVWVRAYVAEPDLGRVHPGMKVEIVSDTAPDRPYEATVGFISPVAEFTPKSVETPELRTDLVYRLRIVVTKPGADLRQGMPVTVHLPETERGAS</sequence>
<dbReference type="OrthoDB" id="9813967at2"/>
<comment type="subcellular location">
    <subcellularLocation>
        <location evidence="1">Cell envelope</location>
    </subcellularLocation>
</comment>
<dbReference type="GO" id="GO:0042597">
    <property type="term" value="C:periplasmic space"/>
    <property type="evidence" value="ECO:0007669"/>
    <property type="project" value="UniProtKB-SubCell"/>
</dbReference>
<evidence type="ECO:0000256" key="3">
    <source>
        <dbReference type="SAM" id="Coils"/>
    </source>
</evidence>
<dbReference type="PANTHER" id="PTHR32347:SF29">
    <property type="entry name" value="UPF0194 MEMBRANE PROTEIN YBHG"/>
    <property type="match status" value="1"/>
</dbReference>
<dbReference type="InterPro" id="IPR058636">
    <property type="entry name" value="Beta-barrel_YknX"/>
</dbReference>
<feature type="coiled-coil region" evidence="3">
    <location>
        <begin position="87"/>
        <end position="130"/>
    </location>
</feature>
<feature type="domain" description="YknX-like beta-barrel" evidence="5">
    <location>
        <begin position="246"/>
        <end position="327"/>
    </location>
</feature>
<evidence type="ECO:0000259" key="5">
    <source>
        <dbReference type="Pfam" id="PF25990"/>
    </source>
</evidence>
<proteinExistence type="predicted"/>
<protein>
    <submittedName>
        <fullName evidence="6">Secretion protein HlyD</fullName>
    </submittedName>
</protein>
<dbReference type="InterPro" id="IPR050465">
    <property type="entry name" value="UPF0194_transport"/>
</dbReference>
<reference evidence="7" key="1">
    <citation type="submission" date="2015-07" db="EMBL/GenBank/DDBJ databases">
        <title>Whole genome sequence of an Ensifer adhaerens strain isolated from a cave pool in the Wind Cave National Park.</title>
        <authorList>
            <person name="Eng W.W.H."/>
            <person name="Gan H.M."/>
            <person name="Barton H.A."/>
            <person name="Savka M.A."/>
        </authorList>
    </citation>
    <scope>NUCLEOTIDE SEQUENCE [LARGE SCALE GENOMIC DNA]</scope>
    <source>
        <strain evidence="7">SD006</strain>
    </source>
</reference>